<keyword evidence="6" id="KW-0808">Transferase</keyword>
<dbReference type="GO" id="GO:0010506">
    <property type="term" value="P:regulation of autophagy"/>
    <property type="evidence" value="ECO:0007669"/>
    <property type="project" value="InterPro"/>
</dbReference>
<dbReference type="GO" id="GO:0004674">
    <property type="term" value="F:protein serine/threonine kinase activity"/>
    <property type="evidence" value="ECO:0007669"/>
    <property type="project" value="InterPro"/>
</dbReference>
<dbReference type="InterPro" id="IPR011009">
    <property type="entry name" value="Kinase-like_dom_sf"/>
</dbReference>
<name>A0A9P9J166_9HYPO</name>
<evidence type="ECO:0000256" key="3">
    <source>
        <dbReference type="ARBA" id="ARBA00023006"/>
    </source>
</evidence>
<gene>
    <name evidence="6" type="ORF">B0J13DRAFT_622848</name>
</gene>
<keyword evidence="6" id="KW-0418">Kinase</keyword>
<evidence type="ECO:0000256" key="1">
    <source>
        <dbReference type="ARBA" id="ARBA00004623"/>
    </source>
</evidence>
<comment type="subcellular location">
    <subcellularLocation>
        <location evidence="1">Preautophagosomal structure membrane</location>
        <topology evidence="1">Peripheral membrane protein</topology>
    </subcellularLocation>
</comment>
<dbReference type="Proteomes" id="UP000717696">
    <property type="component" value="Unassembled WGS sequence"/>
</dbReference>
<sequence>MIPLQDGGVKRRYLRELETIIKFSHDKYARHFVKTLGWYEAEDSLCIAMEFFPAGDLQTYVAEHALLMEDDCRQITSQILRALIVMHGEGFAHRDIKPQNVLIQQCTPSTTTQSGSWWVKLADFGISRMFHVDTRANSTLIGTAEYMAPELWDQDRNVKTDYSATDLWALGVMTFFILTKSRLFQNQRYAFQYERSPDRLFPRGSLDDCRVSPHGQDFIRALLKPIPKDRPDSSTAANHAWINFGVQAGVEAPISDSE</sequence>
<dbReference type="OrthoDB" id="10252171at2759"/>
<evidence type="ECO:0000313" key="7">
    <source>
        <dbReference type="Proteomes" id="UP000717696"/>
    </source>
</evidence>
<dbReference type="AlphaFoldDB" id="A0A9P9J166"/>
<evidence type="ECO:0000256" key="4">
    <source>
        <dbReference type="ARBA" id="ARBA00030237"/>
    </source>
</evidence>
<organism evidence="6 7">
    <name type="scientific">Dactylonectria estremocensis</name>
    <dbReference type="NCBI Taxonomy" id="1079267"/>
    <lineage>
        <taxon>Eukaryota</taxon>
        <taxon>Fungi</taxon>
        <taxon>Dikarya</taxon>
        <taxon>Ascomycota</taxon>
        <taxon>Pezizomycotina</taxon>
        <taxon>Sordariomycetes</taxon>
        <taxon>Hypocreomycetidae</taxon>
        <taxon>Hypocreales</taxon>
        <taxon>Nectriaceae</taxon>
        <taxon>Dactylonectria</taxon>
    </lineage>
</organism>
<reference evidence="6" key="1">
    <citation type="journal article" date="2021" name="Nat. Commun.">
        <title>Genetic determinants of endophytism in the Arabidopsis root mycobiome.</title>
        <authorList>
            <person name="Mesny F."/>
            <person name="Miyauchi S."/>
            <person name="Thiergart T."/>
            <person name="Pickel B."/>
            <person name="Atanasova L."/>
            <person name="Karlsson M."/>
            <person name="Huettel B."/>
            <person name="Barry K.W."/>
            <person name="Haridas S."/>
            <person name="Chen C."/>
            <person name="Bauer D."/>
            <person name="Andreopoulos W."/>
            <person name="Pangilinan J."/>
            <person name="LaButti K."/>
            <person name="Riley R."/>
            <person name="Lipzen A."/>
            <person name="Clum A."/>
            <person name="Drula E."/>
            <person name="Henrissat B."/>
            <person name="Kohler A."/>
            <person name="Grigoriev I.V."/>
            <person name="Martin F.M."/>
            <person name="Hacquard S."/>
        </authorList>
    </citation>
    <scope>NUCLEOTIDE SEQUENCE</scope>
    <source>
        <strain evidence="6">MPI-CAGE-AT-0021</strain>
    </source>
</reference>
<dbReference type="SUPFAM" id="SSF56112">
    <property type="entry name" value="Protein kinase-like (PK-like)"/>
    <property type="match status" value="1"/>
</dbReference>
<accession>A0A9P9J166</accession>
<dbReference type="EMBL" id="JAGMUU010000010">
    <property type="protein sequence ID" value="KAH7144286.1"/>
    <property type="molecule type" value="Genomic_DNA"/>
</dbReference>
<dbReference type="GO" id="GO:0006914">
    <property type="term" value="P:autophagy"/>
    <property type="evidence" value="ECO:0007669"/>
    <property type="project" value="UniProtKB-KW"/>
</dbReference>
<keyword evidence="3" id="KW-0072">Autophagy</keyword>
<dbReference type="InterPro" id="IPR008271">
    <property type="entry name" value="Ser/Thr_kinase_AS"/>
</dbReference>
<dbReference type="InterPro" id="IPR000719">
    <property type="entry name" value="Prot_kinase_dom"/>
</dbReference>
<dbReference type="PANTHER" id="PTHR24348">
    <property type="entry name" value="SERINE/THREONINE-PROTEIN KINASE UNC-51-RELATED"/>
    <property type="match status" value="1"/>
</dbReference>
<evidence type="ECO:0000259" key="5">
    <source>
        <dbReference type="PROSITE" id="PS50011"/>
    </source>
</evidence>
<keyword evidence="2" id="KW-0813">Transport</keyword>
<dbReference type="GO" id="GO:0005524">
    <property type="term" value="F:ATP binding"/>
    <property type="evidence" value="ECO:0007669"/>
    <property type="project" value="InterPro"/>
</dbReference>
<dbReference type="PROSITE" id="PS50011">
    <property type="entry name" value="PROTEIN_KINASE_DOM"/>
    <property type="match status" value="1"/>
</dbReference>
<dbReference type="GO" id="GO:0034045">
    <property type="term" value="C:phagophore assembly site membrane"/>
    <property type="evidence" value="ECO:0007669"/>
    <property type="project" value="UniProtKB-SubCell"/>
</dbReference>
<dbReference type="InterPro" id="IPR045269">
    <property type="entry name" value="Atg1-like"/>
</dbReference>
<keyword evidence="7" id="KW-1185">Reference proteome</keyword>
<feature type="domain" description="Protein kinase" evidence="5">
    <location>
        <begin position="1"/>
        <end position="242"/>
    </location>
</feature>
<proteinExistence type="predicted"/>
<comment type="caution">
    <text evidence="6">The sequence shown here is derived from an EMBL/GenBank/DDBJ whole genome shotgun (WGS) entry which is preliminary data.</text>
</comment>
<evidence type="ECO:0000256" key="2">
    <source>
        <dbReference type="ARBA" id="ARBA00022448"/>
    </source>
</evidence>
<dbReference type="Gene3D" id="1.10.510.10">
    <property type="entry name" value="Transferase(Phosphotransferase) domain 1"/>
    <property type="match status" value="1"/>
</dbReference>
<dbReference type="Pfam" id="PF00069">
    <property type="entry name" value="Pkinase"/>
    <property type="match status" value="1"/>
</dbReference>
<dbReference type="SMART" id="SM00220">
    <property type="entry name" value="S_TKc"/>
    <property type="match status" value="1"/>
</dbReference>
<dbReference type="PROSITE" id="PS00108">
    <property type="entry name" value="PROTEIN_KINASE_ST"/>
    <property type="match status" value="1"/>
</dbReference>
<protein>
    <recommendedName>
        <fullName evidence="4">Autophagy-related protein 1</fullName>
    </recommendedName>
</protein>
<evidence type="ECO:0000313" key="6">
    <source>
        <dbReference type="EMBL" id="KAH7144286.1"/>
    </source>
</evidence>